<evidence type="ECO:0000256" key="2">
    <source>
        <dbReference type="ARBA" id="ARBA00004613"/>
    </source>
</evidence>
<reference evidence="13 14" key="1">
    <citation type="submission" date="2020-11" db="EMBL/GenBank/DDBJ databases">
        <title>Identification of Lelliottia nimipressuralis from Wound Infection by Whole Genome-Based Bacterial Identification.</title>
        <authorList>
            <person name="Navarathna D.H."/>
            <person name="Choi H."/>
            <person name="Jinadatha C."/>
            <person name="Chatterjee P."/>
            <person name="Hwang M."/>
        </authorList>
    </citation>
    <scope>NUCLEOTIDE SEQUENCE [LARGE SCALE GENOMIC DNA]</scope>
    <source>
        <strain evidence="13 14">DN2020</strain>
    </source>
</reference>
<evidence type="ECO:0000256" key="11">
    <source>
        <dbReference type="SAM" id="Phobius"/>
    </source>
</evidence>
<feature type="transmembrane region" description="Helical" evidence="11">
    <location>
        <begin position="94"/>
        <end position="112"/>
    </location>
</feature>
<evidence type="ECO:0000256" key="7">
    <source>
        <dbReference type="ARBA" id="ARBA00022525"/>
    </source>
</evidence>
<proteinExistence type="inferred from homology"/>
<dbReference type="EMBL" id="JADIXP010000019">
    <property type="protein sequence ID" value="MBF4180391.1"/>
    <property type="molecule type" value="Genomic_DNA"/>
</dbReference>
<evidence type="ECO:0000313" key="13">
    <source>
        <dbReference type="EMBL" id="MBF4180391.1"/>
    </source>
</evidence>
<comment type="subcellular location">
    <subcellularLocation>
        <location evidence="1">Cell inner membrane</location>
        <topology evidence="1">Multi-pass membrane protein</topology>
    </subcellularLocation>
    <subcellularLocation>
        <location evidence="2">Secreted</location>
    </subcellularLocation>
</comment>
<evidence type="ECO:0000256" key="3">
    <source>
        <dbReference type="ARBA" id="ARBA00009586"/>
    </source>
</evidence>
<dbReference type="InterPro" id="IPR008873">
    <property type="entry name" value="TraA"/>
</dbReference>
<dbReference type="Proteomes" id="UP000628560">
    <property type="component" value="Unassembled WGS sequence"/>
</dbReference>
<evidence type="ECO:0000256" key="5">
    <source>
        <dbReference type="ARBA" id="ARBA00022475"/>
    </source>
</evidence>
<dbReference type="AlphaFoldDB" id="A0ABD4KEP9"/>
<evidence type="ECO:0000256" key="9">
    <source>
        <dbReference type="ARBA" id="ARBA00023136"/>
    </source>
</evidence>
<feature type="chain" id="PRO_5044819905" description="Pilin" evidence="12">
    <location>
        <begin position="48"/>
        <end position="113"/>
    </location>
</feature>
<keyword evidence="5" id="KW-1003">Cell membrane</keyword>
<accession>A0ABD4KEP9</accession>
<evidence type="ECO:0000256" key="6">
    <source>
        <dbReference type="ARBA" id="ARBA00022519"/>
    </source>
</evidence>
<evidence type="ECO:0000313" key="14">
    <source>
        <dbReference type="Proteomes" id="UP000628560"/>
    </source>
</evidence>
<dbReference type="GO" id="GO:0005576">
    <property type="term" value="C:extracellular region"/>
    <property type="evidence" value="ECO:0007669"/>
    <property type="project" value="UniProtKB-SubCell"/>
</dbReference>
<protein>
    <recommendedName>
        <fullName evidence="4">Pilin</fullName>
    </recommendedName>
</protein>
<dbReference type="GO" id="GO:0005886">
    <property type="term" value="C:plasma membrane"/>
    <property type="evidence" value="ECO:0007669"/>
    <property type="project" value="UniProtKB-SubCell"/>
</dbReference>
<comment type="subunit">
    <text evidence="10">Monomer. Interacts with itself to form filaments; also interacts with TraQ.</text>
</comment>
<keyword evidence="9 11" id="KW-0472">Membrane</keyword>
<dbReference type="Pfam" id="PF05513">
    <property type="entry name" value="TraA"/>
    <property type="match status" value="1"/>
</dbReference>
<keyword evidence="8" id="KW-0184">Conjugation</keyword>
<dbReference type="NCBIfam" id="TIGR02758">
    <property type="entry name" value="TraA_TIGR"/>
    <property type="match status" value="1"/>
</dbReference>
<keyword evidence="12" id="KW-0732">Signal</keyword>
<keyword evidence="7" id="KW-0964">Secreted</keyword>
<feature type="signal peptide" evidence="12">
    <location>
        <begin position="1"/>
        <end position="47"/>
    </location>
</feature>
<keyword evidence="6" id="KW-0997">Cell inner membrane</keyword>
<keyword evidence="11" id="KW-0812">Transmembrane</keyword>
<evidence type="ECO:0000256" key="10">
    <source>
        <dbReference type="ARBA" id="ARBA00026027"/>
    </source>
</evidence>
<comment type="similarity">
    <text evidence="3">Belongs to the TraA family.</text>
</comment>
<sequence>MKLASMTKGISASSNKAWGYLKETYHRYKAAAALLAVLVAAPSIANAAGTDLLATGKDDVVSTFGQDSLVMMCVIIAEIIVSIGMYIKTKNLMVLMGLAVVIIFTTVGFSFVS</sequence>
<keyword evidence="11" id="KW-1133">Transmembrane helix</keyword>
<evidence type="ECO:0000256" key="8">
    <source>
        <dbReference type="ARBA" id="ARBA00022971"/>
    </source>
</evidence>
<comment type="caution">
    <text evidence="13">The sequence shown here is derived from an EMBL/GenBank/DDBJ whole genome shotgun (WGS) entry which is preliminary data.</text>
</comment>
<gene>
    <name evidence="13" type="primary">traA</name>
    <name evidence="13" type="ORF">ISP11_21245</name>
</gene>
<evidence type="ECO:0000256" key="4">
    <source>
        <dbReference type="ARBA" id="ARBA00018586"/>
    </source>
</evidence>
<evidence type="ECO:0000256" key="1">
    <source>
        <dbReference type="ARBA" id="ARBA00004429"/>
    </source>
</evidence>
<feature type="transmembrane region" description="Helical" evidence="11">
    <location>
        <begin position="69"/>
        <end position="87"/>
    </location>
</feature>
<name>A0ABD4KEP9_9ENTR</name>
<dbReference type="RefSeq" id="WP_194514291.1">
    <property type="nucleotide sequence ID" value="NZ_JADIXP010000019.1"/>
</dbReference>
<organism evidence="13 14">
    <name type="scientific">Lelliottia nimipressuralis</name>
    <dbReference type="NCBI Taxonomy" id="69220"/>
    <lineage>
        <taxon>Bacteria</taxon>
        <taxon>Pseudomonadati</taxon>
        <taxon>Pseudomonadota</taxon>
        <taxon>Gammaproteobacteria</taxon>
        <taxon>Enterobacterales</taxon>
        <taxon>Enterobacteriaceae</taxon>
        <taxon>Lelliottia</taxon>
    </lineage>
</organism>
<evidence type="ECO:0000256" key="12">
    <source>
        <dbReference type="SAM" id="SignalP"/>
    </source>
</evidence>